<evidence type="ECO:0000256" key="1">
    <source>
        <dbReference type="ARBA" id="ARBA00022908"/>
    </source>
</evidence>
<dbReference type="PANTHER" id="PTHR30349:SF64">
    <property type="entry name" value="PROPHAGE INTEGRASE INTD-RELATED"/>
    <property type="match status" value="1"/>
</dbReference>
<evidence type="ECO:0000313" key="4">
    <source>
        <dbReference type="EMBL" id="CAE6507322.1"/>
    </source>
</evidence>
<dbReference type="Proteomes" id="UP000601736">
    <property type="component" value="Unassembled WGS sequence"/>
</dbReference>
<proteinExistence type="predicted"/>
<dbReference type="SUPFAM" id="SSF56349">
    <property type="entry name" value="DNA breaking-rejoining enzymes"/>
    <property type="match status" value="1"/>
</dbReference>
<dbReference type="InterPro" id="IPR050090">
    <property type="entry name" value="Tyrosine_recombinase_XerCD"/>
</dbReference>
<dbReference type="CDD" id="cd00796">
    <property type="entry name" value="INT_Rci_Hp1_C"/>
    <property type="match status" value="1"/>
</dbReference>
<accession>A0A8H8Z1S5</accession>
<keyword evidence="2" id="KW-0233">DNA recombination</keyword>
<evidence type="ECO:0000256" key="2">
    <source>
        <dbReference type="ARBA" id="ARBA00023172"/>
    </source>
</evidence>
<evidence type="ECO:0000313" key="5">
    <source>
        <dbReference type="Proteomes" id="UP000601736"/>
    </source>
</evidence>
<dbReference type="GO" id="GO:0006310">
    <property type="term" value="P:DNA recombination"/>
    <property type="evidence" value="ECO:0007669"/>
    <property type="project" value="UniProtKB-KW"/>
</dbReference>
<dbReference type="InterPro" id="IPR013762">
    <property type="entry name" value="Integrase-like_cat_sf"/>
</dbReference>
<protein>
    <submittedName>
        <fullName evidence="4">Site-specific recombinase XerD</fullName>
    </submittedName>
</protein>
<dbReference type="EMBL" id="CAJNAP010000018">
    <property type="protein sequence ID" value="CAE6507322.1"/>
    <property type="molecule type" value="Genomic_DNA"/>
</dbReference>
<keyword evidence="1" id="KW-0229">DNA integration</keyword>
<feature type="domain" description="Tyr recombinase" evidence="3">
    <location>
        <begin position="1"/>
        <end position="128"/>
    </location>
</feature>
<gene>
    <name evidence="4" type="ORF">NMYAN_250009</name>
</gene>
<dbReference type="RefSeq" id="WP_204799916.1">
    <property type="nucleotide sequence ID" value="NZ_CAJNAP010000018.1"/>
</dbReference>
<name>A0A8H8Z1S5_9PROT</name>
<evidence type="ECO:0000259" key="3">
    <source>
        <dbReference type="PROSITE" id="PS51898"/>
    </source>
</evidence>
<dbReference type="InterPro" id="IPR002104">
    <property type="entry name" value="Integrase_catalytic"/>
</dbReference>
<dbReference type="GO" id="GO:0015074">
    <property type="term" value="P:DNA integration"/>
    <property type="evidence" value="ECO:0007669"/>
    <property type="project" value="UniProtKB-KW"/>
</dbReference>
<organism evidence="4 5">
    <name type="scientific">Nitrosomonas nitrosa</name>
    <dbReference type="NCBI Taxonomy" id="52442"/>
    <lineage>
        <taxon>Bacteria</taxon>
        <taxon>Pseudomonadati</taxon>
        <taxon>Pseudomonadota</taxon>
        <taxon>Betaproteobacteria</taxon>
        <taxon>Nitrosomonadales</taxon>
        <taxon>Nitrosomonadaceae</taxon>
        <taxon>Nitrosomonas</taxon>
    </lineage>
</organism>
<comment type="caution">
    <text evidence="4">The sequence shown here is derived from an EMBL/GenBank/DDBJ whole genome shotgun (WGS) entry which is preliminary data.</text>
</comment>
<dbReference type="Pfam" id="PF00589">
    <property type="entry name" value="Phage_integrase"/>
    <property type="match status" value="1"/>
</dbReference>
<sequence length="144" mass="16757">MERLDLEKKIFLVRASNSKSKRIRAVLLNESAMEVLHQLDTRKQFAHLFINHQTGKPYTAIDKVWHRIRKRVGLEHLRLHDLRHQYASFLVNSGRTLYEVQQILGHSDSKVTERYSHLSMKILLEASDSASAKIKKAMQPKVDS</sequence>
<reference evidence="4" key="1">
    <citation type="submission" date="2021-02" db="EMBL/GenBank/DDBJ databases">
        <authorList>
            <person name="Han P."/>
        </authorList>
    </citation>
    <scope>NUCLEOTIDE SEQUENCE</scope>
    <source>
        <strain evidence="4">Nitrosomonas nitrosa 18-3D</strain>
    </source>
</reference>
<dbReference type="AlphaFoldDB" id="A0A8H8Z1S5"/>
<dbReference type="PANTHER" id="PTHR30349">
    <property type="entry name" value="PHAGE INTEGRASE-RELATED"/>
    <property type="match status" value="1"/>
</dbReference>
<dbReference type="Gene3D" id="1.10.443.10">
    <property type="entry name" value="Intergrase catalytic core"/>
    <property type="match status" value="1"/>
</dbReference>
<dbReference type="GO" id="GO:0003677">
    <property type="term" value="F:DNA binding"/>
    <property type="evidence" value="ECO:0007669"/>
    <property type="project" value="InterPro"/>
</dbReference>
<dbReference type="InterPro" id="IPR011010">
    <property type="entry name" value="DNA_brk_join_enz"/>
</dbReference>
<dbReference type="PROSITE" id="PS51898">
    <property type="entry name" value="TYR_RECOMBINASE"/>
    <property type="match status" value="1"/>
</dbReference>